<dbReference type="EMBL" id="BMFZ01000017">
    <property type="protein sequence ID" value="GGA61914.1"/>
    <property type="molecule type" value="Genomic_DNA"/>
</dbReference>
<protein>
    <submittedName>
        <fullName evidence="2">Uncharacterized protein</fullName>
    </submittedName>
</protein>
<evidence type="ECO:0000256" key="1">
    <source>
        <dbReference type="SAM" id="Phobius"/>
    </source>
</evidence>
<name>A0ABQ1H865_9GAMM</name>
<sequence length="89" mass="10129">MHKYVVFIKNRESKAIQKESVTGSLIKDMKQKGFRKHHIEVNAESEKEAINQLNEHSEDYLSSLREFSGSAVICAVCVGIIALVYIFRS</sequence>
<keyword evidence="3" id="KW-1185">Reference proteome</keyword>
<evidence type="ECO:0000313" key="3">
    <source>
        <dbReference type="Proteomes" id="UP000627464"/>
    </source>
</evidence>
<organism evidence="2 3">
    <name type="scientific">Hafnia psychrotolerans</name>
    <dbReference type="NCBI Taxonomy" id="1477018"/>
    <lineage>
        <taxon>Bacteria</taxon>
        <taxon>Pseudomonadati</taxon>
        <taxon>Pseudomonadota</taxon>
        <taxon>Gammaproteobacteria</taxon>
        <taxon>Enterobacterales</taxon>
        <taxon>Hafniaceae</taxon>
        <taxon>Hafnia</taxon>
    </lineage>
</organism>
<reference evidence="3" key="1">
    <citation type="journal article" date="2019" name="Int. J. Syst. Evol. Microbiol.">
        <title>The Global Catalogue of Microorganisms (GCM) 10K type strain sequencing project: providing services to taxonomists for standard genome sequencing and annotation.</title>
        <authorList>
            <consortium name="The Broad Institute Genomics Platform"/>
            <consortium name="The Broad Institute Genome Sequencing Center for Infectious Disease"/>
            <person name="Wu L."/>
            <person name="Ma J."/>
        </authorList>
    </citation>
    <scope>NUCLEOTIDE SEQUENCE [LARGE SCALE GENOMIC DNA]</scope>
    <source>
        <strain evidence="3">CGMCC 1.12806</strain>
    </source>
</reference>
<dbReference type="RefSeq" id="WP_188475437.1">
    <property type="nucleotide sequence ID" value="NZ_BMFZ01000017.1"/>
</dbReference>
<comment type="caution">
    <text evidence="2">The sequence shown here is derived from an EMBL/GenBank/DDBJ whole genome shotgun (WGS) entry which is preliminary data.</text>
</comment>
<keyword evidence="1" id="KW-0472">Membrane</keyword>
<keyword evidence="1" id="KW-0812">Transmembrane</keyword>
<dbReference type="Proteomes" id="UP000627464">
    <property type="component" value="Unassembled WGS sequence"/>
</dbReference>
<accession>A0ABQ1H865</accession>
<feature type="transmembrane region" description="Helical" evidence="1">
    <location>
        <begin position="67"/>
        <end position="87"/>
    </location>
</feature>
<proteinExistence type="predicted"/>
<evidence type="ECO:0000313" key="2">
    <source>
        <dbReference type="EMBL" id="GGA61914.1"/>
    </source>
</evidence>
<gene>
    <name evidence="2" type="ORF">GCM10011328_41500</name>
</gene>
<keyword evidence="1" id="KW-1133">Transmembrane helix</keyword>